<dbReference type="RefSeq" id="WP_089964709.1">
    <property type="nucleotide sequence ID" value="NZ_FNJM01000001.1"/>
</dbReference>
<dbReference type="EMBL" id="FNJM01000001">
    <property type="protein sequence ID" value="SDO65602.1"/>
    <property type="molecule type" value="Genomic_DNA"/>
</dbReference>
<dbReference type="AlphaFoldDB" id="A0A1H0LBZ0"/>
<evidence type="ECO:0000313" key="2">
    <source>
        <dbReference type="EMBL" id="SDO65602.1"/>
    </source>
</evidence>
<feature type="transmembrane region" description="Helical" evidence="1">
    <location>
        <begin position="170"/>
        <end position="190"/>
    </location>
</feature>
<organism evidence="2 3">
    <name type="scientific">Clostridium gasigenes</name>
    <dbReference type="NCBI Taxonomy" id="94869"/>
    <lineage>
        <taxon>Bacteria</taxon>
        <taxon>Bacillati</taxon>
        <taxon>Bacillota</taxon>
        <taxon>Clostridia</taxon>
        <taxon>Eubacteriales</taxon>
        <taxon>Clostridiaceae</taxon>
        <taxon>Clostridium</taxon>
    </lineage>
</organism>
<dbReference type="Proteomes" id="UP000198597">
    <property type="component" value="Unassembled WGS sequence"/>
</dbReference>
<accession>A0A1H0LBZ0</accession>
<feature type="transmembrane region" description="Helical" evidence="1">
    <location>
        <begin position="27"/>
        <end position="44"/>
    </location>
</feature>
<sequence length="241" mass="27694">MLKKIRSFQRVFFFQNNFDPTKSSKHVGKIFFMFIFFSIAYNIIVGGDANVIAIGIMPIGFVYQSVNKKIKLWELLPVSNKFAIYNIFFSFYHFIFIVVMIVSGFAVVSFIVMWLFSRGNSNLLLNNWNWFLADIKGFFICGGIISILFFFSIGNICIAICFIKDIKYRIGSLITIFVLFFVSAYVFKLIYNIKLSSALANIENINFKYILLGISSILFIISLFGGIKIALNLHKKIVINE</sequence>
<keyword evidence="1" id="KW-1133">Transmembrane helix</keyword>
<keyword evidence="1" id="KW-0472">Membrane</keyword>
<dbReference type="STRING" id="94869.SAMN04488529_10154"/>
<evidence type="ECO:0000313" key="3">
    <source>
        <dbReference type="Proteomes" id="UP000198597"/>
    </source>
</evidence>
<feature type="transmembrane region" description="Helical" evidence="1">
    <location>
        <begin position="87"/>
        <end position="117"/>
    </location>
</feature>
<keyword evidence="1" id="KW-0812">Transmembrane</keyword>
<proteinExistence type="predicted"/>
<protein>
    <submittedName>
        <fullName evidence="2">Uncharacterized protein</fullName>
    </submittedName>
</protein>
<reference evidence="2 3" key="1">
    <citation type="submission" date="2016-10" db="EMBL/GenBank/DDBJ databases">
        <authorList>
            <person name="de Groot N.N."/>
        </authorList>
    </citation>
    <scope>NUCLEOTIDE SEQUENCE [LARGE SCALE GENOMIC DNA]</scope>
    <source>
        <strain evidence="2 3">DSM 12272</strain>
    </source>
</reference>
<feature type="transmembrane region" description="Helical" evidence="1">
    <location>
        <begin position="210"/>
        <end position="231"/>
    </location>
</feature>
<name>A0A1H0LBZ0_9CLOT</name>
<keyword evidence="3" id="KW-1185">Reference proteome</keyword>
<evidence type="ECO:0000256" key="1">
    <source>
        <dbReference type="SAM" id="Phobius"/>
    </source>
</evidence>
<gene>
    <name evidence="2" type="ORF">SAMN04488529_10154</name>
</gene>
<feature type="transmembrane region" description="Helical" evidence="1">
    <location>
        <begin position="137"/>
        <end position="163"/>
    </location>
</feature>